<keyword evidence="3" id="KW-0378">Hydrolase</keyword>
<dbReference type="GO" id="GO:0016787">
    <property type="term" value="F:hydrolase activity"/>
    <property type="evidence" value="ECO:0007669"/>
    <property type="project" value="UniProtKB-KW"/>
</dbReference>
<dbReference type="SUPFAM" id="SSF51556">
    <property type="entry name" value="Metallo-dependent hydrolases"/>
    <property type="match status" value="1"/>
</dbReference>
<protein>
    <submittedName>
        <fullName evidence="3">Amidohydrolase 2</fullName>
    </submittedName>
</protein>
<proteinExistence type="predicted"/>
<sequence>MIGTDRLPVLDVDQHYYEPLDAFTRHCPKAWRERTVQTAVIDGRTRQIVGGKIDRTVTNPTFDPIVKPGAMTDYFRGNPQKRSLIDILSDREPIPGHYRNRDDRLAKIDEQGLQAVWMLPSLAMGYEEGLQYDPPAAAQAFKAFNRWLLDDWGYNYQDRIFSSPYLTFADIPAAIDEVEHGLANGARIFVVRAQATYTDGGWRSPGDQIFDPIWARLQEAEAITVVHVGEVGGAGLDKYVEHRTNIIGEIASPLQIAVGHERAIANYLAAVTCDKLFERFPQLKIASVENGAEFLPLSISGLNRAGFQRPGYFASDPVEQFREHVWVAPFWEDNLLEVVKHLGVDQVLFGSDYPHPEGLAEPRQYEKVAAELNDPVSERKVMWDNAAKLTKLA</sequence>
<feature type="domain" description="Amidohydrolase-related" evidence="2">
    <location>
        <begin position="102"/>
        <end position="389"/>
    </location>
</feature>
<accession>A0A378SID7</accession>
<organism evidence="3 4">
    <name type="scientific">Mycolicibacterium gilvum</name>
    <dbReference type="NCBI Taxonomy" id="1804"/>
    <lineage>
        <taxon>Bacteria</taxon>
        <taxon>Bacillati</taxon>
        <taxon>Actinomycetota</taxon>
        <taxon>Actinomycetes</taxon>
        <taxon>Mycobacteriales</taxon>
        <taxon>Mycobacteriaceae</taxon>
        <taxon>Mycolicibacterium</taxon>
    </lineage>
</organism>
<dbReference type="GO" id="GO:0019748">
    <property type="term" value="P:secondary metabolic process"/>
    <property type="evidence" value="ECO:0007669"/>
    <property type="project" value="TreeGrafter"/>
</dbReference>
<dbReference type="RefSeq" id="WP_218566973.1">
    <property type="nucleotide sequence ID" value="NZ_JACKST010000125.1"/>
</dbReference>
<evidence type="ECO:0000259" key="2">
    <source>
        <dbReference type="Pfam" id="PF04909"/>
    </source>
</evidence>
<dbReference type="Gene3D" id="3.20.20.140">
    <property type="entry name" value="Metal-dependent hydrolases"/>
    <property type="match status" value="1"/>
</dbReference>
<dbReference type="PANTHER" id="PTHR21240:SF28">
    <property type="entry name" value="ISO-OROTATE DECARBOXYLASE (EUROFUNG)"/>
    <property type="match status" value="1"/>
</dbReference>
<name>A0A378SID7_9MYCO</name>
<dbReference type="GO" id="GO:0016831">
    <property type="term" value="F:carboxy-lyase activity"/>
    <property type="evidence" value="ECO:0007669"/>
    <property type="project" value="InterPro"/>
</dbReference>
<dbReference type="EMBL" id="UGQM01000001">
    <property type="protein sequence ID" value="STZ41117.1"/>
    <property type="molecule type" value="Genomic_DNA"/>
</dbReference>
<dbReference type="InterPro" id="IPR032466">
    <property type="entry name" value="Metal_Hydrolase"/>
</dbReference>
<dbReference type="InterPro" id="IPR006680">
    <property type="entry name" value="Amidohydro-rel"/>
</dbReference>
<reference evidence="3 4" key="1">
    <citation type="submission" date="2018-06" db="EMBL/GenBank/DDBJ databases">
        <authorList>
            <consortium name="Pathogen Informatics"/>
            <person name="Doyle S."/>
        </authorList>
    </citation>
    <scope>NUCLEOTIDE SEQUENCE [LARGE SCALE GENOMIC DNA]</scope>
    <source>
        <strain evidence="3 4">NCTC10742</strain>
    </source>
</reference>
<dbReference type="AlphaFoldDB" id="A0A378SID7"/>
<evidence type="ECO:0000256" key="1">
    <source>
        <dbReference type="ARBA" id="ARBA00023239"/>
    </source>
</evidence>
<dbReference type="GO" id="GO:0005737">
    <property type="term" value="C:cytoplasm"/>
    <property type="evidence" value="ECO:0007669"/>
    <property type="project" value="TreeGrafter"/>
</dbReference>
<evidence type="ECO:0000313" key="3">
    <source>
        <dbReference type="EMBL" id="STZ41117.1"/>
    </source>
</evidence>
<dbReference type="PANTHER" id="PTHR21240">
    <property type="entry name" value="2-AMINO-3-CARBOXYLMUCONATE-6-SEMIALDEHYDE DECARBOXYLASE"/>
    <property type="match status" value="1"/>
</dbReference>
<dbReference type="Pfam" id="PF04909">
    <property type="entry name" value="Amidohydro_2"/>
    <property type="match status" value="1"/>
</dbReference>
<dbReference type="InterPro" id="IPR032465">
    <property type="entry name" value="ACMSD"/>
</dbReference>
<keyword evidence="1" id="KW-0456">Lyase</keyword>
<dbReference type="Proteomes" id="UP000254291">
    <property type="component" value="Unassembled WGS sequence"/>
</dbReference>
<gene>
    <name evidence="3" type="ORF">NCTC10742_00318</name>
</gene>
<evidence type="ECO:0000313" key="4">
    <source>
        <dbReference type="Proteomes" id="UP000254291"/>
    </source>
</evidence>